<keyword evidence="1" id="KW-0732">Signal</keyword>
<proteinExistence type="predicted"/>
<feature type="signal peptide" evidence="1">
    <location>
        <begin position="1"/>
        <end position="23"/>
    </location>
</feature>
<organism evidence="2 3">
    <name type="scientific">Mucilaginibacter dorajii</name>
    <dbReference type="NCBI Taxonomy" id="692994"/>
    <lineage>
        <taxon>Bacteria</taxon>
        <taxon>Pseudomonadati</taxon>
        <taxon>Bacteroidota</taxon>
        <taxon>Sphingobacteriia</taxon>
        <taxon>Sphingobacteriales</taxon>
        <taxon>Sphingobacteriaceae</taxon>
        <taxon>Mucilaginibacter</taxon>
    </lineage>
</organism>
<evidence type="ECO:0000256" key="1">
    <source>
        <dbReference type="SAM" id="SignalP"/>
    </source>
</evidence>
<dbReference type="Proteomes" id="UP001500742">
    <property type="component" value="Unassembled WGS sequence"/>
</dbReference>
<sequence length="140" mass="15185">MKKLSMILSVAFAMFVFAGNVNAQTSTPAPTPATAAPATTHATPDFFVGKWKSMIKGIPQGDTETTFVFEKIDGKLTGSMIDPKENKTTKFDTVTVKDGVLTTTFTAQGFEVSLSLKKQDDDNFKGSMMEQFDVTGSRIK</sequence>
<feature type="chain" id="PRO_5047479300" evidence="1">
    <location>
        <begin position="24"/>
        <end position="140"/>
    </location>
</feature>
<comment type="caution">
    <text evidence="2">The sequence shown here is derived from an EMBL/GenBank/DDBJ whole genome shotgun (WGS) entry which is preliminary data.</text>
</comment>
<reference evidence="3" key="1">
    <citation type="journal article" date="2019" name="Int. J. Syst. Evol. Microbiol.">
        <title>The Global Catalogue of Microorganisms (GCM) 10K type strain sequencing project: providing services to taxonomists for standard genome sequencing and annotation.</title>
        <authorList>
            <consortium name="The Broad Institute Genomics Platform"/>
            <consortium name="The Broad Institute Genome Sequencing Center for Infectious Disease"/>
            <person name="Wu L."/>
            <person name="Ma J."/>
        </authorList>
    </citation>
    <scope>NUCLEOTIDE SEQUENCE [LARGE SCALE GENOMIC DNA]</scope>
    <source>
        <strain evidence="3">JCM 16601</strain>
    </source>
</reference>
<protein>
    <submittedName>
        <fullName evidence="2">Uncharacterized protein</fullName>
    </submittedName>
</protein>
<evidence type="ECO:0000313" key="2">
    <source>
        <dbReference type="EMBL" id="GAA3989911.1"/>
    </source>
</evidence>
<accession>A0ABP7QZ90</accession>
<dbReference type="EMBL" id="BAAAZC010000031">
    <property type="protein sequence ID" value="GAA3989911.1"/>
    <property type="molecule type" value="Genomic_DNA"/>
</dbReference>
<evidence type="ECO:0000313" key="3">
    <source>
        <dbReference type="Proteomes" id="UP001500742"/>
    </source>
</evidence>
<gene>
    <name evidence="2" type="ORF">GCM10022210_49140</name>
</gene>
<name>A0ABP7QZ90_9SPHI</name>
<keyword evidence="3" id="KW-1185">Reference proteome</keyword>
<dbReference type="RefSeq" id="WP_259086844.1">
    <property type="nucleotide sequence ID" value="NZ_BAAAZC010000031.1"/>
</dbReference>